<dbReference type="Gene3D" id="1.10.4100.10">
    <property type="entry name" value="2-methylcitrate dehydratase PrpD"/>
    <property type="match status" value="1"/>
</dbReference>
<evidence type="ECO:0000259" key="2">
    <source>
        <dbReference type="Pfam" id="PF03972"/>
    </source>
</evidence>
<dbReference type="InParanoid" id="D1C4Q5"/>
<dbReference type="AlphaFoldDB" id="D1C4Q5"/>
<dbReference type="InterPro" id="IPR045337">
    <property type="entry name" value="MmgE_PrpD_C"/>
</dbReference>
<sequence length="453" mass="48163">MTLTRTLAEFITATRFDDLPTEAVVMTRRSILDWLGSALRGGTTEPARIAHKVASRAMPGKDSTVLATGETLSALGAAFVNGTASHIIELDDLHQASTFHPAAPIIPAALAVAERRNARGRDLIRAVALGYDVGIRVAEAVNPSHYRYWHPTATCGVFGAAAAASALLDLSPEQVVHALGTAGTQAGGLWEFLADGAMSKHLHAGMAAHDGILSADLAAAGFTGATRILEGPRGFFAATADPAHPERVTAGLGRDFKIVENGFKLHACCGHTHTAVDAALLLRERIAGRPIERVDIDTYRVALDITDNPAPRTPYEAKFSIQYAVAVALLDGRAGLEQFTEERLAGDDIGALLSRTSASENPERTARYPAVWASHVRVTLSDGTVLEETVEHPKGMPANPLTDDEVAAKFHDLADPVVGHHTAARLVEEVNRLPDDPPVVDLILPLVQRLPVI</sequence>
<proteinExistence type="inferred from homology"/>
<name>D1C4Q5_SPHTD</name>
<dbReference type="EMBL" id="CP001823">
    <property type="protein sequence ID" value="ACZ39222.1"/>
    <property type="molecule type" value="Genomic_DNA"/>
</dbReference>
<dbReference type="PANTHER" id="PTHR16943:SF8">
    <property type="entry name" value="2-METHYLCITRATE DEHYDRATASE"/>
    <property type="match status" value="1"/>
</dbReference>
<keyword evidence="5" id="KW-1185">Reference proteome</keyword>
<dbReference type="PANTHER" id="PTHR16943">
    <property type="entry name" value="2-METHYLCITRATE DEHYDRATASE-RELATED"/>
    <property type="match status" value="1"/>
</dbReference>
<dbReference type="eggNOG" id="COG2079">
    <property type="taxonomic scope" value="Bacteria"/>
</dbReference>
<dbReference type="HOGENOM" id="CLU_026574_3_1_0"/>
<dbReference type="InterPro" id="IPR042183">
    <property type="entry name" value="MmgE/PrpD_sf_1"/>
</dbReference>
<dbReference type="KEGG" id="sti:Sthe_1789"/>
<dbReference type="InterPro" id="IPR005656">
    <property type="entry name" value="MmgE_PrpD"/>
</dbReference>
<protein>
    <submittedName>
        <fullName evidence="4">MmgE/PrpD family protein</fullName>
    </submittedName>
</protein>
<dbReference type="Pfam" id="PF03972">
    <property type="entry name" value="MmgE_PrpD_N"/>
    <property type="match status" value="1"/>
</dbReference>
<dbReference type="InterPro" id="IPR036148">
    <property type="entry name" value="MmgE/PrpD_sf"/>
</dbReference>
<evidence type="ECO:0000313" key="4">
    <source>
        <dbReference type="EMBL" id="ACZ39222.1"/>
    </source>
</evidence>
<evidence type="ECO:0000256" key="1">
    <source>
        <dbReference type="ARBA" id="ARBA00006174"/>
    </source>
</evidence>
<dbReference type="Pfam" id="PF19305">
    <property type="entry name" value="MmgE_PrpD_C"/>
    <property type="match status" value="1"/>
</dbReference>
<dbReference type="OrthoDB" id="9791416at2"/>
<comment type="similarity">
    <text evidence="1">Belongs to the PrpD family.</text>
</comment>
<dbReference type="FunCoup" id="D1C4Q5">
    <property type="interactions" value="12"/>
</dbReference>
<dbReference type="Proteomes" id="UP000002027">
    <property type="component" value="Chromosome 1"/>
</dbReference>
<dbReference type="GO" id="GO:0016829">
    <property type="term" value="F:lyase activity"/>
    <property type="evidence" value="ECO:0007669"/>
    <property type="project" value="InterPro"/>
</dbReference>
<organism evidence="4 5">
    <name type="scientific">Sphaerobacter thermophilus (strain ATCC 49802 / DSM 20745 / KCCM 41009 / NCIMB 13125 / S 6022)</name>
    <dbReference type="NCBI Taxonomy" id="479434"/>
    <lineage>
        <taxon>Bacteria</taxon>
        <taxon>Pseudomonadati</taxon>
        <taxon>Thermomicrobiota</taxon>
        <taxon>Thermomicrobia</taxon>
        <taxon>Sphaerobacterales</taxon>
        <taxon>Sphaerobacterineae</taxon>
        <taxon>Sphaerobacteraceae</taxon>
        <taxon>Sphaerobacter</taxon>
    </lineage>
</organism>
<dbReference type="STRING" id="479434.Sthe_1789"/>
<dbReference type="SUPFAM" id="SSF103378">
    <property type="entry name" value="2-methylcitrate dehydratase PrpD"/>
    <property type="match status" value="1"/>
</dbReference>
<reference evidence="5" key="1">
    <citation type="submission" date="2009-11" db="EMBL/GenBank/DDBJ databases">
        <title>The complete chromosome 1 of Sphaerobacter thermophilus DSM 20745.</title>
        <authorList>
            <person name="Lucas S."/>
            <person name="Copeland A."/>
            <person name="Lapidus A."/>
            <person name="Glavina del Rio T."/>
            <person name="Dalin E."/>
            <person name="Tice H."/>
            <person name="Bruce D."/>
            <person name="Goodwin L."/>
            <person name="Pitluck S."/>
            <person name="Kyrpides N."/>
            <person name="Mavromatis K."/>
            <person name="Ivanova N."/>
            <person name="Mikhailova N."/>
            <person name="LaButti K.M."/>
            <person name="Clum A."/>
            <person name="Sun H.I."/>
            <person name="Brettin T."/>
            <person name="Detter J.C."/>
            <person name="Han C."/>
            <person name="Larimer F."/>
            <person name="Land M."/>
            <person name="Hauser L."/>
            <person name="Markowitz V."/>
            <person name="Cheng J.F."/>
            <person name="Hugenholtz P."/>
            <person name="Woyke T."/>
            <person name="Wu D."/>
            <person name="Steenblock K."/>
            <person name="Schneider S."/>
            <person name="Pukall R."/>
            <person name="Goeker M."/>
            <person name="Klenk H.P."/>
            <person name="Eisen J.A."/>
        </authorList>
    </citation>
    <scope>NUCLEOTIDE SEQUENCE [LARGE SCALE GENOMIC DNA]</scope>
    <source>
        <strain evidence="5">ATCC 49802 / DSM 20745 / S 6022</strain>
    </source>
</reference>
<dbReference type="RefSeq" id="WP_012872268.1">
    <property type="nucleotide sequence ID" value="NC_013523.1"/>
</dbReference>
<evidence type="ECO:0000313" key="5">
    <source>
        <dbReference type="Proteomes" id="UP000002027"/>
    </source>
</evidence>
<accession>D1C4Q5</accession>
<reference evidence="4 5" key="2">
    <citation type="journal article" date="2010" name="Stand. Genomic Sci.">
        <title>Complete genome sequence of Desulfohalobium retbaense type strain (HR(100)).</title>
        <authorList>
            <person name="Spring S."/>
            <person name="Nolan M."/>
            <person name="Lapidus A."/>
            <person name="Glavina Del Rio T."/>
            <person name="Copeland A."/>
            <person name="Tice H."/>
            <person name="Cheng J.F."/>
            <person name="Lucas S."/>
            <person name="Land M."/>
            <person name="Chen F."/>
            <person name="Bruce D."/>
            <person name="Goodwin L."/>
            <person name="Pitluck S."/>
            <person name="Ivanova N."/>
            <person name="Mavromatis K."/>
            <person name="Mikhailova N."/>
            <person name="Pati A."/>
            <person name="Chen A."/>
            <person name="Palaniappan K."/>
            <person name="Hauser L."/>
            <person name="Chang Y.J."/>
            <person name="Jeffries C.D."/>
            <person name="Munk C."/>
            <person name="Kiss H."/>
            <person name="Chain P."/>
            <person name="Han C."/>
            <person name="Brettin T."/>
            <person name="Detter J.C."/>
            <person name="Schuler E."/>
            <person name="Goker M."/>
            <person name="Rohde M."/>
            <person name="Bristow J."/>
            <person name="Eisen J.A."/>
            <person name="Markowitz V."/>
            <person name="Hugenholtz P."/>
            <person name="Kyrpides N.C."/>
            <person name="Klenk H.P."/>
        </authorList>
    </citation>
    <scope>NUCLEOTIDE SEQUENCE [LARGE SCALE GENOMIC DNA]</scope>
    <source>
        <strain evidence="5">ATCC 49802 / DSM 20745 / S 6022</strain>
    </source>
</reference>
<evidence type="ECO:0000259" key="3">
    <source>
        <dbReference type="Pfam" id="PF19305"/>
    </source>
</evidence>
<feature type="domain" description="MmgE/PrpD N-terminal" evidence="2">
    <location>
        <begin position="6"/>
        <end position="245"/>
    </location>
</feature>
<gene>
    <name evidence="4" type="ordered locus">Sthe_1789</name>
</gene>
<dbReference type="InterPro" id="IPR045336">
    <property type="entry name" value="MmgE_PrpD_N"/>
</dbReference>
<feature type="domain" description="MmgE/PrpD C-terminal" evidence="3">
    <location>
        <begin position="266"/>
        <end position="430"/>
    </location>
</feature>
<dbReference type="Gene3D" id="3.30.1330.120">
    <property type="entry name" value="2-methylcitrate dehydratase PrpD"/>
    <property type="match status" value="1"/>
</dbReference>
<dbReference type="InterPro" id="IPR042188">
    <property type="entry name" value="MmgE/PrpD_sf_2"/>
</dbReference>